<keyword evidence="2" id="KW-1185">Reference proteome</keyword>
<dbReference type="WBParaSite" id="Pan_g5416.t1">
    <property type="protein sequence ID" value="Pan_g5416.t1"/>
    <property type="gene ID" value="Pan_g5416"/>
</dbReference>
<accession>A0A7E4W1G6</accession>
<name>A0A7E4W1G6_PANRE</name>
<protein>
    <submittedName>
        <fullName evidence="3">Serpentine receptor class gamma</fullName>
    </submittedName>
</protein>
<evidence type="ECO:0000256" key="1">
    <source>
        <dbReference type="SAM" id="Phobius"/>
    </source>
</evidence>
<evidence type="ECO:0000313" key="2">
    <source>
        <dbReference type="Proteomes" id="UP000492821"/>
    </source>
</evidence>
<feature type="transmembrane region" description="Helical" evidence="1">
    <location>
        <begin position="28"/>
        <end position="49"/>
    </location>
</feature>
<sequence length="110" mass="12770">MKAVIVPMLLSLFSPAQNFITALIPFMFYYSYYFCAFFLFTFSAFRVFAYNDLITIQFYSMDAAMLVPGWSLLLTSHDFRRAFLQLLGFASPETETPPSITLQTHKSRIY</sequence>
<reference evidence="2" key="1">
    <citation type="journal article" date="2013" name="Genetics">
        <title>The draft genome and transcriptome of Panagrellus redivivus are shaped by the harsh demands of a free-living lifestyle.</title>
        <authorList>
            <person name="Srinivasan J."/>
            <person name="Dillman A.R."/>
            <person name="Macchietto M.G."/>
            <person name="Heikkinen L."/>
            <person name="Lakso M."/>
            <person name="Fracchia K.M."/>
            <person name="Antoshechkin I."/>
            <person name="Mortazavi A."/>
            <person name="Wong G."/>
            <person name="Sternberg P.W."/>
        </authorList>
    </citation>
    <scope>NUCLEOTIDE SEQUENCE [LARGE SCALE GENOMIC DNA]</scope>
    <source>
        <strain evidence="2">MT8872</strain>
    </source>
</reference>
<evidence type="ECO:0000313" key="3">
    <source>
        <dbReference type="WBParaSite" id="Pan_g5416.t1"/>
    </source>
</evidence>
<keyword evidence="1" id="KW-0812">Transmembrane</keyword>
<dbReference type="Proteomes" id="UP000492821">
    <property type="component" value="Unassembled WGS sequence"/>
</dbReference>
<proteinExistence type="predicted"/>
<keyword evidence="1" id="KW-1133">Transmembrane helix</keyword>
<organism evidence="2 3">
    <name type="scientific">Panagrellus redivivus</name>
    <name type="common">Microworm</name>
    <dbReference type="NCBI Taxonomy" id="6233"/>
    <lineage>
        <taxon>Eukaryota</taxon>
        <taxon>Metazoa</taxon>
        <taxon>Ecdysozoa</taxon>
        <taxon>Nematoda</taxon>
        <taxon>Chromadorea</taxon>
        <taxon>Rhabditida</taxon>
        <taxon>Tylenchina</taxon>
        <taxon>Panagrolaimomorpha</taxon>
        <taxon>Panagrolaimoidea</taxon>
        <taxon>Panagrolaimidae</taxon>
        <taxon>Panagrellus</taxon>
    </lineage>
</organism>
<keyword evidence="1" id="KW-0472">Membrane</keyword>
<reference evidence="3" key="2">
    <citation type="submission" date="2020-10" db="UniProtKB">
        <authorList>
            <consortium name="WormBaseParasite"/>
        </authorList>
    </citation>
    <scope>IDENTIFICATION</scope>
</reference>
<dbReference type="AlphaFoldDB" id="A0A7E4W1G6"/>